<dbReference type="GO" id="GO:0016757">
    <property type="term" value="F:glycosyltransferase activity"/>
    <property type="evidence" value="ECO:0007669"/>
    <property type="project" value="UniProtKB-KW"/>
</dbReference>
<dbReference type="PANTHER" id="PTHR43646:SF2">
    <property type="entry name" value="GLYCOSYLTRANSFERASE 2-LIKE DOMAIN-CONTAINING PROTEIN"/>
    <property type="match status" value="1"/>
</dbReference>
<dbReference type="SUPFAM" id="SSF53448">
    <property type="entry name" value="Nucleotide-diphospho-sugar transferases"/>
    <property type="match status" value="1"/>
</dbReference>
<dbReference type="InterPro" id="IPR029044">
    <property type="entry name" value="Nucleotide-diphossugar_trans"/>
</dbReference>
<proteinExistence type="predicted"/>
<feature type="transmembrane region" description="Helical" evidence="6">
    <location>
        <begin position="284"/>
        <end position="304"/>
    </location>
</feature>
<dbReference type="InterPro" id="IPR001173">
    <property type="entry name" value="Glyco_trans_2-like"/>
</dbReference>
<evidence type="ECO:0000256" key="6">
    <source>
        <dbReference type="SAM" id="Phobius"/>
    </source>
</evidence>
<dbReference type="Pfam" id="PF00535">
    <property type="entry name" value="Glycos_transf_2"/>
    <property type="match status" value="1"/>
</dbReference>
<evidence type="ECO:0000256" key="3">
    <source>
        <dbReference type="ARBA" id="ARBA00022676"/>
    </source>
</evidence>
<feature type="transmembrane region" description="Helical" evidence="6">
    <location>
        <begin position="341"/>
        <end position="358"/>
    </location>
</feature>
<feature type="transmembrane region" description="Helical" evidence="6">
    <location>
        <begin position="310"/>
        <end position="329"/>
    </location>
</feature>
<dbReference type="Gene3D" id="3.90.550.10">
    <property type="entry name" value="Spore Coat Polysaccharide Biosynthesis Protein SpsA, Chain A"/>
    <property type="match status" value="1"/>
</dbReference>
<dbReference type="eggNOG" id="arCOG01390">
    <property type="taxonomic scope" value="Archaea"/>
</dbReference>
<dbReference type="EMBL" id="CP003378">
    <property type="protein sequence ID" value="AFZ70535.1"/>
    <property type="molecule type" value="Genomic_DNA"/>
</dbReference>
<dbReference type="RefSeq" id="WP_015232432.1">
    <property type="nucleotide sequence ID" value="NC_019791.1"/>
</dbReference>
<keyword evidence="2" id="KW-1003">Cell membrane</keyword>
<evidence type="ECO:0000313" key="8">
    <source>
        <dbReference type="EMBL" id="AFZ70535.1"/>
    </source>
</evidence>
<dbReference type="OrthoDB" id="46222at2157"/>
<dbReference type="HOGENOM" id="CLU_038143_1_0_2"/>
<gene>
    <name evidence="8" type="ordered locus">Calag_0794</name>
</gene>
<dbReference type="KEGG" id="clg:Calag_0794"/>
<keyword evidence="6" id="KW-1133">Transmembrane helix</keyword>
<evidence type="ECO:0000313" key="9">
    <source>
        <dbReference type="Proteomes" id="UP000010469"/>
    </source>
</evidence>
<evidence type="ECO:0000256" key="1">
    <source>
        <dbReference type="ARBA" id="ARBA00004236"/>
    </source>
</evidence>
<evidence type="ECO:0000256" key="5">
    <source>
        <dbReference type="ARBA" id="ARBA00023136"/>
    </source>
</evidence>
<name>L0ABW1_CALLD</name>
<evidence type="ECO:0000256" key="4">
    <source>
        <dbReference type="ARBA" id="ARBA00022679"/>
    </source>
</evidence>
<dbReference type="Proteomes" id="UP000010469">
    <property type="component" value="Chromosome"/>
</dbReference>
<keyword evidence="3" id="KW-0328">Glycosyltransferase</keyword>
<evidence type="ECO:0000256" key="2">
    <source>
        <dbReference type="ARBA" id="ARBA00022475"/>
    </source>
</evidence>
<feature type="domain" description="Glycosyltransferase 2-like" evidence="7">
    <location>
        <begin position="45"/>
        <end position="207"/>
    </location>
</feature>
<comment type="subcellular location">
    <subcellularLocation>
        <location evidence="1">Cell membrane</location>
    </subcellularLocation>
</comment>
<dbReference type="GeneID" id="14212054"/>
<dbReference type="PANTHER" id="PTHR43646">
    <property type="entry name" value="GLYCOSYLTRANSFERASE"/>
    <property type="match status" value="1"/>
</dbReference>
<dbReference type="InParanoid" id="L0ABW1"/>
<keyword evidence="6" id="KW-0812">Transmembrane</keyword>
<feature type="transmembrane region" description="Helical" evidence="6">
    <location>
        <begin position="6"/>
        <end position="26"/>
    </location>
</feature>
<keyword evidence="5 6" id="KW-0472">Membrane</keyword>
<keyword evidence="9" id="KW-1185">Reference proteome</keyword>
<dbReference type="GO" id="GO:0005886">
    <property type="term" value="C:plasma membrane"/>
    <property type="evidence" value="ECO:0007669"/>
    <property type="project" value="UniProtKB-SubCell"/>
</dbReference>
<dbReference type="AlphaFoldDB" id="L0ABW1"/>
<keyword evidence="4 8" id="KW-0808">Transferase</keyword>
<organism evidence="8 9">
    <name type="scientific">Caldisphaera lagunensis (strain DSM 15908 / JCM 11604 / ANMR 0165 / IC-154)</name>
    <dbReference type="NCBI Taxonomy" id="1056495"/>
    <lineage>
        <taxon>Archaea</taxon>
        <taxon>Thermoproteota</taxon>
        <taxon>Thermoprotei</taxon>
        <taxon>Acidilobales</taxon>
        <taxon>Caldisphaeraceae</taxon>
        <taxon>Caldisphaera</taxon>
    </lineage>
</organism>
<accession>L0ABW1</accession>
<sequence length="374" mass="42961">MIIFQGILSILLIGIIIITLLGIRSLNRSMKSFREFNGVGKRGVTVVMAARNEQNKIGKTLESLVKVDDKLEKIIVVNDRSTDNTREIIKKYMEIDKRIELLDIDKVPKSWVAKSYALYNGVKRAKYNNALLFLDADIEGDMQRIVNVASNIKEGELYTFMPYFETDNVISNSSQSFLSALLHGYFGYDRSVNKNSNYSLMFGCCWSIMPYTYYEVGGHASVKSDLMEDKNFATRAKSMGVNIIPIDGRDFIKTKSWNNVDDIKGLLSRIFFDYEKNLSNPINIYLLAIGLILLFYLPLIWIPLILIKQYLLSFISFMTYMIENIFFYLGGLTNKIKKPYSLLYFIPAYLLITGFIEAKRKGVIWKGETYKINS</sequence>
<evidence type="ECO:0000259" key="7">
    <source>
        <dbReference type="Pfam" id="PF00535"/>
    </source>
</evidence>
<protein>
    <submittedName>
        <fullName evidence="8">Glycosyl transferase</fullName>
    </submittedName>
</protein>
<reference evidence="9" key="1">
    <citation type="submission" date="2012-03" db="EMBL/GenBank/DDBJ databases">
        <title>Complete genome of Caldisphaera lagunensis DSM 15908.</title>
        <authorList>
            <person name="Lucas S."/>
            <person name="Copeland A."/>
            <person name="Lapidus A."/>
            <person name="Glavina del Rio T."/>
            <person name="Dalin E."/>
            <person name="Tice H."/>
            <person name="Bruce D."/>
            <person name="Goodwin L."/>
            <person name="Pitluck S."/>
            <person name="Peters L."/>
            <person name="Mikhailova N."/>
            <person name="Teshima H."/>
            <person name="Kyrpides N."/>
            <person name="Mavromatis K."/>
            <person name="Ivanova N."/>
            <person name="Brettin T."/>
            <person name="Detter J.C."/>
            <person name="Han C."/>
            <person name="Larimer F."/>
            <person name="Land M."/>
            <person name="Hauser L."/>
            <person name="Markowitz V."/>
            <person name="Cheng J.-F."/>
            <person name="Hugenholtz P."/>
            <person name="Woyke T."/>
            <person name="Wu D."/>
            <person name="Spring S."/>
            <person name="Schroeder M."/>
            <person name="Brambilla E."/>
            <person name="Klenk H.-P."/>
            <person name="Eisen J.A."/>
        </authorList>
    </citation>
    <scope>NUCLEOTIDE SEQUENCE [LARGE SCALE GENOMIC DNA]</scope>
    <source>
        <strain evidence="9">DSM 15908 / JCM 11604 / IC-154</strain>
    </source>
</reference>